<gene>
    <name evidence="2" type="ORF">C8D95_108113</name>
</gene>
<dbReference type="EMBL" id="QGGV01000008">
    <property type="protein sequence ID" value="PWK55234.1"/>
    <property type="molecule type" value="Genomic_DNA"/>
</dbReference>
<keyword evidence="3" id="KW-1185">Reference proteome</keyword>
<comment type="caution">
    <text evidence="2">The sequence shown here is derived from an EMBL/GenBank/DDBJ whole genome shotgun (WGS) entry which is preliminary data.</text>
</comment>
<dbReference type="Proteomes" id="UP000245390">
    <property type="component" value="Unassembled WGS sequence"/>
</dbReference>
<feature type="transmembrane region" description="Helical" evidence="1">
    <location>
        <begin position="19"/>
        <end position="39"/>
    </location>
</feature>
<proteinExistence type="predicted"/>
<sequence>MSAPDTNVDRQARRHRTPLVGMALAVGFAAVALFIWLSWEAADGNTPGEDSVVTDTEQVAPGVVVEETEPVADGLPAVTGN</sequence>
<dbReference type="RefSeq" id="WP_109760233.1">
    <property type="nucleotide sequence ID" value="NZ_CP034588.1"/>
</dbReference>
<dbReference type="KEGG" id="salo:EF888_06715"/>
<protein>
    <submittedName>
        <fullName evidence="2">Uncharacterized protein</fullName>
    </submittedName>
</protein>
<keyword evidence="1" id="KW-0812">Transmembrane</keyword>
<organism evidence="2 3">
    <name type="scientific">Silicimonas algicola</name>
    <dbReference type="NCBI Taxonomy" id="1826607"/>
    <lineage>
        <taxon>Bacteria</taxon>
        <taxon>Pseudomonadati</taxon>
        <taxon>Pseudomonadota</taxon>
        <taxon>Alphaproteobacteria</taxon>
        <taxon>Rhodobacterales</taxon>
        <taxon>Paracoccaceae</taxon>
    </lineage>
</organism>
<keyword evidence="1" id="KW-0472">Membrane</keyword>
<dbReference type="OrthoDB" id="7779177at2"/>
<evidence type="ECO:0000313" key="2">
    <source>
        <dbReference type="EMBL" id="PWK55234.1"/>
    </source>
</evidence>
<accession>A0A316G2R3</accession>
<evidence type="ECO:0000313" key="3">
    <source>
        <dbReference type="Proteomes" id="UP000245390"/>
    </source>
</evidence>
<dbReference type="AlphaFoldDB" id="A0A316G2R3"/>
<evidence type="ECO:0000256" key="1">
    <source>
        <dbReference type="SAM" id="Phobius"/>
    </source>
</evidence>
<reference evidence="2 3" key="1">
    <citation type="submission" date="2018-05" db="EMBL/GenBank/DDBJ databases">
        <title>Genomic Encyclopedia of Type Strains, Phase IV (KMG-IV): sequencing the most valuable type-strain genomes for metagenomic binning, comparative biology and taxonomic classification.</title>
        <authorList>
            <person name="Goeker M."/>
        </authorList>
    </citation>
    <scope>NUCLEOTIDE SEQUENCE [LARGE SCALE GENOMIC DNA]</scope>
    <source>
        <strain evidence="2 3">DSM 103371</strain>
    </source>
</reference>
<keyword evidence="1" id="KW-1133">Transmembrane helix</keyword>
<name>A0A316G2R3_9RHOB</name>